<dbReference type="AlphaFoldDB" id="A0A645DXE9"/>
<comment type="caution">
    <text evidence="2">The sequence shown here is derived from an EMBL/GenBank/DDBJ whole genome shotgun (WGS) entry which is preliminary data.</text>
</comment>
<organism evidence="2">
    <name type="scientific">bioreactor metagenome</name>
    <dbReference type="NCBI Taxonomy" id="1076179"/>
    <lineage>
        <taxon>unclassified sequences</taxon>
        <taxon>metagenomes</taxon>
        <taxon>ecological metagenomes</taxon>
    </lineage>
</organism>
<protein>
    <submittedName>
        <fullName evidence="2">Uncharacterized protein</fullName>
    </submittedName>
</protein>
<feature type="region of interest" description="Disordered" evidence="1">
    <location>
        <begin position="1"/>
        <end position="23"/>
    </location>
</feature>
<gene>
    <name evidence="2" type="ORF">SDC9_140950</name>
</gene>
<accession>A0A645DXE9</accession>
<sequence>MGCTHLAPGKSGSDDASESAEERQACAFGTTDVRLGSPEFQCEDHGTELAALQSAQYDDDTGCSRLYRPDIDRIRHQKFHLRIGGHTVQRCDAVQRHHGDASGSERGRSRFL</sequence>
<proteinExistence type="predicted"/>
<reference evidence="2" key="1">
    <citation type="submission" date="2019-08" db="EMBL/GenBank/DDBJ databases">
        <authorList>
            <person name="Kucharzyk K."/>
            <person name="Murdoch R.W."/>
            <person name="Higgins S."/>
            <person name="Loffler F."/>
        </authorList>
    </citation>
    <scope>NUCLEOTIDE SEQUENCE</scope>
</reference>
<evidence type="ECO:0000256" key="1">
    <source>
        <dbReference type="SAM" id="MobiDB-lite"/>
    </source>
</evidence>
<dbReference type="EMBL" id="VSSQ01040532">
    <property type="protein sequence ID" value="MPM93808.1"/>
    <property type="molecule type" value="Genomic_DNA"/>
</dbReference>
<evidence type="ECO:0000313" key="2">
    <source>
        <dbReference type="EMBL" id="MPM93808.1"/>
    </source>
</evidence>
<name>A0A645DXE9_9ZZZZ</name>